<proteinExistence type="inferred from homology"/>
<evidence type="ECO:0000256" key="2">
    <source>
        <dbReference type="ARBA" id="ARBA00022723"/>
    </source>
</evidence>
<name>A0A1E7L6E4_9ACTN</name>
<dbReference type="Gene3D" id="3.90.850.10">
    <property type="entry name" value="Fumarylacetoacetase-like, C-terminal domain"/>
    <property type="match status" value="1"/>
</dbReference>
<dbReference type="GO" id="GO:0044281">
    <property type="term" value="P:small molecule metabolic process"/>
    <property type="evidence" value="ECO:0007669"/>
    <property type="project" value="UniProtKB-ARBA"/>
</dbReference>
<dbReference type="SUPFAM" id="SSF56529">
    <property type="entry name" value="FAH"/>
    <property type="match status" value="1"/>
</dbReference>
<organism evidence="4 5">
    <name type="scientific">Streptomyces nanshensis</name>
    <dbReference type="NCBI Taxonomy" id="518642"/>
    <lineage>
        <taxon>Bacteria</taxon>
        <taxon>Bacillati</taxon>
        <taxon>Actinomycetota</taxon>
        <taxon>Actinomycetes</taxon>
        <taxon>Kitasatosporales</taxon>
        <taxon>Streptomycetaceae</taxon>
        <taxon>Streptomyces</taxon>
    </lineage>
</organism>
<dbReference type="EMBL" id="LJGW01000188">
    <property type="protein sequence ID" value="OEV11785.1"/>
    <property type="molecule type" value="Genomic_DNA"/>
</dbReference>
<dbReference type="Proteomes" id="UP000176005">
    <property type="component" value="Unassembled WGS sequence"/>
</dbReference>
<gene>
    <name evidence="4" type="ORF">AN218_11395</name>
</gene>
<accession>A0A1E7L6E4</accession>
<dbReference type="PANTHER" id="PTHR42796">
    <property type="entry name" value="FUMARYLACETOACETATE HYDROLASE DOMAIN-CONTAINING PROTEIN 2A-RELATED"/>
    <property type="match status" value="1"/>
</dbReference>
<feature type="domain" description="Fumarylacetoacetase-like C-terminal" evidence="3">
    <location>
        <begin position="105"/>
        <end position="283"/>
    </location>
</feature>
<comment type="similarity">
    <text evidence="1">Belongs to the FAH family.</text>
</comment>
<keyword evidence="5" id="KW-1185">Reference proteome</keyword>
<dbReference type="Pfam" id="PF01557">
    <property type="entry name" value="FAA_hydrolase"/>
    <property type="match status" value="1"/>
</dbReference>
<reference evidence="4 5" key="1">
    <citation type="journal article" date="2016" name="Front. Microbiol.">
        <title>Comparative Genomics Analysis of Streptomyces Species Reveals Their Adaptation to the Marine Environment and Their Diversity at the Genomic Level.</title>
        <authorList>
            <person name="Tian X."/>
            <person name="Zhang Z."/>
            <person name="Yang T."/>
            <person name="Chen M."/>
            <person name="Li J."/>
            <person name="Chen F."/>
            <person name="Yang J."/>
            <person name="Li W."/>
            <person name="Zhang B."/>
            <person name="Zhang Z."/>
            <person name="Wu J."/>
            <person name="Zhang C."/>
            <person name="Long L."/>
            <person name="Xiao J."/>
        </authorList>
    </citation>
    <scope>NUCLEOTIDE SEQUENCE [LARGE SCALE GENOMIC DNA]</scope>
    <source>
        <strain evidence="4 5">SCSIO 10429</strain>
    </source>
</reference>
<dbReference type="InterPro" id="IPR051121">
    <property type="entry name" value="FAH"/>
</dbReference>
<keyword evidence="4" id="KW-0378">Hydrolase</keyword>
<dbReference type="GO" id="GO:0046872">
    <property type="term" value="F:metal ion binding"/>
    <property type="evidence" value="ECO:0007669"/>
    <property type="project" value="UniProtKB-KW"/>
</dbReference>
<dbReference type="PATRIC" id="fig|518642.10.peg.2476"/>
<dbReference type="InterPro" id="IPR011234">
    <property type="entry name" value="Fumarylacetoacetase-like_C"/>
</dbReference>
<dbReference type="InterPro" id="IPR036663">
    <property type="entry name" value="Fumarylacetoacetase_C_sf"/>
</dbReference>
<keyword evidence="2" id="KW-0479">Metal-binding</keyword>
<dbReference type="GO" id="GO:0016787">
    <property type="term" value="F:hydrolase activity"/>
    <property type="evidence" value="ECO:0007669"/>
    <property type="project" value="UniProtKB-KW"/>
</dbReference>
<dbReference type="RefSeq" id="WP_070016737.1">
    <property type="nucleotide sequence ID" value="NZ_LJGW01000188.1"/>
</dbReference>
<dbReference type="AlphaFoldDB" id="A0A1E7L6E4"/>
<protein>
    <submittedName>
        <fullName evidence="4">Fumarylacetoacetate hydrolase</fullName>
    </submittedName>
</protein>
<evidence type="ECO:0000256" key="1">
    <source>
        <dbReference type="ARBA" id="ARBA00010211"/>
    </source>
</evidence>
<evidence type="ECO:0000259" key="3">
    <source>
        <dbReference type="Pfam" id="PF01557"/>
    </source>
</evidence>
<dbReference type="PANTHER" id="PTHR42796:SF7">
    <property type="entry name" value="2-DEHYDRO-3-DEOXY-D-ARABINONATE DEHYDRATASE"/>
    <property type="match status" value="1"/>
</dbReference>
<comment type="caution">
    <text evidence="4">The sequence shown here is derived from an EMBL/GenBank/DDBJ whole genome shotgun (WGS) entry which is preliminary data.</text>
</comment>
<sequence>MTHLVRFADDSGTVRTGVADGTGAVRPFEGAPRVADLLRLSAGELRALTERTLDGPAVFAEGGIVTLPPLDGLMELWAAGVTYERSREARVAESTERSVYERVYDAERPELFFKAQPWRVVTDGEPIAVRDDSALNVPEPELGLVLNSRGETVGYVVTDDVSSRSIEGENPLYLPQAKIYGGSAAVSSGVVPAWEVADVGALRIALAVTRGGAVAYEVETSTSAFHRDPLALAGHLWHAQPFPDGAVLATGTGIVPGMDFTLRDGDTVRIEIEGVGVLSNPVVGDQARLDWLTEAVEQPLIRRERRAQT</sequence>
<evidence type="ECO:0000313" key="4">
    <source>
        <dbReference type="EMBL" id="OEV11785.1"/>
    </source>
</evidence>
<evidence type="ECO:0000313" key="5">
    <source>
        <dbReference type="Proteomes" id="UP000176005"/>
    </source>
</evidence>